<reference evidence="1 2" key="1">
    <citation type="journal article" date="2018" name="Nat. Biotechnol.">
        <title>A standardized bacterial taxonomy based on genome phylogeny substantially revises the tree of life.</title>
        <authorList>
            <person name="Parks D.H."/>
            <person name="Chuvochina M."/>
            <person name="Waite D.W."/>
            <person name="Rinke C."/>
            <person name="Skarshewski A."/>
            <person name="Chaumeil P.A."/>
            <person name="Hugenholtz P."/>
        </authorList>
    </citation>
    <scope>NUCLEOTIDE SEQUENCE [LARGE SCALE GENOMIC DNA]</scope>
    <source>
        <strain evidence="1">UBA11701</strain>
    </source>
</reference>
<evidence type="ECO:0000313" key="1">
    <source>
        <dbReference type="EMBL" id="HCC42602.1"/>
    </source>
</evidence>
<dbReference type="AlphaFoldDB" id="A0A3D0ZRD7"/>
<evidence type="ECO:0000313" key="2">
    <source>
        <dbReference type="Proteomes" id="UP000263336"/>
    </source>
</evidence>
<name>A0A3D0ZRD7_UNCKA</name>
<accession>A0A3D0ZRD7</accession>
<dbReference type="Proteomes" id="UP000263336">
    <property type="component" value="Unassembled WGS sequence"/>
</dbReference>
<comment type="caution">
    <text evidence="1">The sequence shown here is derived from an EMBL/GenBank/DDBJ whole genome shotgun (WGS) entry which is preliminary data.</text>
</comment>
<dbReference type="Gene3D" id="2.60.40.10">
    <property type="entry name" value="Immunoglobulins"/>
    <property type="match status" value="1"/>
</dbReference>
<proteinExistence type="predicted"/>
<gene>
    <name evidence="1" type="ORF">DEP93_03985</name>
</gene>
<dbReference type="InterPro" id="IPR013783">
    <property type="entry name" value="Ig-like_fold"/>
</dbReference>
<protein>
    <submittedName>
        <fullName evidence="1">Uncharacterized protein</fullName>
    </submittedName>
</protein>
<dbReference type="EMBL" id="DOZN01000025">
    <property type="protein sequence ID" value="HCC42602.1"/>
    <property type="molecule type" value="Genomic_DNA"/>
</dbReference>
<organism evidence="1 2">
    <name type="scientific">candidate division WWE3 bacterium</name>
    <dbReference type="NCBI Taxonomy" id="2053526"/>
    <lineage>
        <taxon>Bacteria</taxon>
        <taxon>Katanobacteria</taxon>
    </lineage>
</organism>
<sequence length="464" mass="47761">MRLNLFKLTCFLLLPVAYFLATGYFRESSNGKVSSMTGVAYAATAGANNCASGANDTSTGSVAWSNPGNACSTGASTTAAGLKSSILSNHLKITQFGFSVPTGSVIQGISFSVTRSTTVNKGNKATDNSVRIVKGGSIGSTDRSDANNWGTASVTYGSTSDLWGDSWTAADINSTGFGIAISGKGTGTNSVDGTISAYVTATVTYQAPPNSPSQNLPSNGSTGVSITPTFTMTSTDPEVDALNYKVEIYSNSGCTTVVQTNDQSASQTGWTGTDTTCGSPSRNCYSSGTSGSFLTQSALSGATQYWWKAFAKDPAGSDYYVGSSSCNSFTTTVPVSVVLTTSGLVSYGTISANSSKSTSEISQTQTVQNDSGSTENLNIKTSNATGGTTWTLGSAPGNNIFVFEFKATGDADYTKFSAPDSYQTLATGVTASSTKNVDLRITTPTTSSDYQQKTVTITVQAVAP</sequence>